<name>A0AC34QID6_9BILA</name>
<evidence type="ECO:0000313" key="1">
    <source>
        <dbReference type="Proteomes" id="UP000887576"/>
    </source>
</evidence>
<sequence length="474" mass="53096">MEVEFRDQSSVYYPAKALEVRDRKVKLLFNDDALPEEWYSMADCRYVKSGPKVKSFSTGDSIDVFLPQPSGKKAYQRAKVRDVRPGNYLIIETVEGPAHNDIISADECRYATRCKPFVEEALQKAVIDLPDDLKNHKPLVCQIFSENLPNSVVQASETSNSIVIYSLDPKAIKFAKVGSETLINQAKQKYMLTLKQEEIAKKLEQSSMNSKVVVEFQVAKELMGLTIGHEGSNIKAAREIEGVNNIIIEEAREDEDCCTVKVIADDEDAAEAAKNQLHYLTDFIKVPKHVVGKVIGKSGRTIQEVVDKSGLIRVQIGEDNEDGDSTDETEFFFTGTTESIAVAKFLIDINIKHLKDMAAIRETIDENERRLYPGSNDGYYSRNFSRNNFNRSSGGYQNGHPRTGFNQNGANTRPNRRFQKTDAGKNDSDVEEEKEKPDSETNGVKENGRQESGNRFRGSNRGRGRGRGRGTSQA</sequence>
<dbReference type="Proteomes" id="UP000887576">
    <property type="component" value="Unplaced"/>
</dbReference>
<proteinExistence type="predicted"/>
<protein>
    <submittedName>
        <fullName evidence="2">K Homology domain-containing protein</fullName>
    </submittedName>
</protein>
<accession>A0AC34QID6</accession>
<dbReference type="WBParaSite" id="JU765_v2.g16595.t1">
    <property type="protein sequence ID" value="JU765_v2.g16595.t1"/>
    <property type="gene ID" value="JU765_v2.g16595"/>
</dbReference>
<reference evidence="2" key="1">
    <citation type="submission" date="2022-11" db="UniProtKB">
        <authorList>
            <consortium name="WormBaseParasite"/>
        </authorList>
    </citation>
    <scope>IDENTIFICATION</scope>
</reference>
<evidence type="ECO:0000313" key="2">
    <source>
        <dbReference type="WBParaSite" id="JU765_v2.g16595.t1"/>
    </source>
</evidence>
<organism evidence="1 2">
    <name type="scientific">Panagrolaimus sp. JU765</name>
    <dbReference type="NCBI Taxonomy" id="591449"/>
    <lineage>
        <taxon>Eukaryota</taxon>
        <taxon>Metazoa</taxon>
        <taxon>Ecdysozoa</taxon>
        <taxon>Nematoda</taxon>
        <taxon>Chromadorea</taxon>
        <taxon>Rhabditida</taxon>
        <taxon>Tylenchina</taxon>
        <taxon>Panagrolaimomorpha</taxon>
        <taxon>Panagrolaimoidea</taxon>
        <taxon>Panagrolaimidae</taxon>
        <taxon>Panagrolaimus</taxon>
    </lineage>
</organism>